<evidence type="ECO:0000313" key="1">
    <source>
        <dbReference type="EMBL" id="CUO92911.1"/>
    </source>
</evidence>
<dbReference type="KEGG" id="btho:Btheta7330_02655"/>
<sequence>MIFHKRLFISNTFDTATILNENKIFFRKKWLD</sequence>
<protein>
    <submittedName>
        <fullName evidence="1">Uncharacterized protein</fullName>
    </submittedName>
</protein>
<accession>A0A0P0FFR9</accession>
<dbReference type="PATRIC" id="fig|818.23.peg.2732"/>
<dbReference type="AlphaFoldDB" id="A0A0P0FFR9"/>
<name>A0A0P0FFR9_BACT4</name>
<organism evidence="1 2">
    <name type="scientific">Bacteroides thetaiotaomicron</name>
    <dbReference type="NCBI Taxonomy" id="818"/>
    <lineage>
        <taxon>Bacteria</taxon>
        <taxon>Pseudomonadati</taxon>
        <taxon>Bacteroidota</taxon>
        <taxon>Bacteroidia</taxon>
        <taxon>Bacteroidales</taxon>
        <taxon>Bacteroidaceae</taxon>
        <taxon>Bacteroides</taxon>
    </lineage>
</organism>
<proteinExistence type="predicted"/>
<dbReference type="EMBL" id="CZAP01000001">
    <property type="protein sequence ID" value="CUO92911.1"/>
    <property type="molecule type" value="Genomic_DNA"/>
</dbReference>
<reference evidence="1 2" key="1">
    <citation type="submission" date="2015-09" db="EMBL/GenBank/DDBJ databases">
        <authorList>
            <consortium name="Pathogen Informatics"/>
        </authorList>
    </citation>
    <scope>NUCLEOTIDE SEQUENCE [LARGE SCALE GENOMIC DNA]</scope>
    <source>
        <strain evidence="1 2">2789STDY5834899</strain>
    </source>
</reference>
<accession>I0PZR7</accession>
<dbReference type="Proteomes" id="UP000095576">
    <property type="component" value="Unassembled WGS sequence"/>
</dbReference>
<gene>
    <name evidence="1" type="ORF">ERS852511_00637</name>
</gene>
<evidence type="ECO:0000313" key="2">
    <source>
        <dbReference type="Proteomes" id="UP000095576"/>
    </source>
</evidence>